<dbReference type="AlphaFoldDB" id="W0R9L3"/>
<evidence type="ECO:0000313" key="6">
    <source>
        <dbReference type="Proteomes" id="UP000019086"/>
    </source>
</evidence>
<dbReference type="GO" id="GO:0016757">
    <property type="term" value="F:glycosyltransferase activity"/>
    <property type="evidence" value="ECO:0007669"/>
    <property type="project" value="UniProtKB-KW"/>
</dbReference>
<keyword evidence="3" id="KW-0479">Metal-binding</keyword>
<dbReference type="RefSeq" id="WP_025289820.1">
    <property type="nucleotide sequence ID" value="NZ_CP006956.1"/>
</dbReference>
<keyword evidence="1" id="KW-0328">Glycosyltransferase</keyword>
<dbReference type="InterPro" id="IPR050748">
    <property type="entry name" value="Glycosyltrans_8_dom-fam"/>
</dbReference>
<dbReference type="CDD" id="cd04194">
    <property type="entry name" value="GT8_A4GalT_like"/>
    <property type="match status" value="1"/>
</dbReference>
<dbReference type="PATRIC" id="fig|1263832.3.peg.1899"/>
<evidence type="ECO:0000256" key="2">
    <source>
        <dbReference type="ARBA" id="ARBA00022679"/>
    </source>
</evidence>
<dbReference type="GO" id="GO:0046872">
    <property type="term" value="F:metal ion binding"/>
    <property type="evidence" value="ECO:0007669"/>
    <property type="project" value="UniProtKB-KW"/>
</dbReference>
<dbReference type="PANTHER" id="PTHR13778">
    <property type="entry name" value="GLYCOSYLTRANSFERASE 8 DOMAIN-CONTAINING PROTEIN"/>
    <property type="match status" value="1"/>
</dbReference>
<dbReference type="Gene3D" id="3.90.550.10">
    <property type="entry name" value="Spore Coat Polysaccharide Biosynthesis Protein SpsA, Chain A"/>
    <property type="match status" value="1"/>
</dbReference>
<sequence length="622" mass="73809">MKNISIYSVYHKASHIVENTYVKPIQVGSGEDIPHIKLRDNTGDNISNKNGTFCELTAQYWAWKNDLNSDYIGIMHYRRFFDFNSKEQRELNTYGILEEPEFNLDFLKKFGVSEDDIEEQVLNYDLVLPIEWNVTSAGWKNIKHNYINSIYHHERDLDATRDIIKRLYPDYITYFDEAMNSTTGYFTNMFILKRELFNDYSQWLFNILFELENIIDISSYDVQERRVFGYLSERLFNVWLLKLFTEKKSIKVNFLRRVFVQNTDAKNWIAKTLKTDKKIVSIVIASDDNYSSHLGALIQSILDNFSQDRFLDIIILDGGISNYNKFLLNGLLGENSHIQFLDLSSEFSNQSTHMHFSKATFYRLILDKLILDRDKVLYIDCDTIVLDDVSKLFDTDLGNNAIGAVYDYIMHHFCQMGIPSIDFTGGVKSKDYLQNYVGIKEWDKYFQAGVILFNLDKMRKMDLSEVMIKSLLDKRYWFLDQDILNKYLLGKVTYLDPSWNVVNCGHEIYEGLSNKQILELKRSEANPKIIHYAGYETKPWNNRNAKFSEYYFYYLRKTFWYEKVMFKFPTSGNQENNQPMIINIPEQHRSLVWRVSRKIWLKLPFYLRRRLGKLKEFLKTRL</sequence>
<evidence type="ECO:0000313" key="5">
    <source>
        <dbReference type="EMBL" id="AHG87137.1"/>
    </source>
</evidence>
<dbReference type="KEGG" id="btra:F544_19090"/>
<dbReference type="Pfam" id="PF14393">
    <property type="entry name" value="DUF4422"/>
    <property type="match status" value="1"/>
</dbReference>
<evidence type="ECO:0000256" key="1">
    <source>
        <dbReference type="ARBA" id="ARBA00022676"/>
    </source>
</evidence>
<evidence type="ECO:0000259" key="4">
    <source>
        <dbReference type="Pfam" id="PF14393"/>
    </source>
</evidence>
<protein>
    <recommendedName>
        <fullName evidence="4">DUF4422 domain-containing protein</fullName>
    </recommendedName>
</protein>
<dbReference type="InterPro" id="IPR029044">
    <property type="entry name" value="Nucleotide-diphossugar_trans"/>
</dbReference>
<proteinExistence type="predicted"/>
<keyword evidence="2" id="KW-0808">Transferase</keyword>
<dbReference type="HOGENOM" id="CLU_028259_0_0_6"/>
<gene>
    <name evidence="5" type="ORF">F544_19090</name>
</gene>
<dbReference type="InterPro" id="IPR025536">
    <property type="entry name" value="DUF4422"/>
</dbReference>
<organism evidence="5 6">
    <name type="scientific">Bibersteinia trehalosi USDA-ARS-USMARC-190</name>
    <dbReference type="NCBI Taxonomy" id="1263832"/>
    <lineage>
        <taxon>Bacteria</taxon>
        <taxon>Pseudomonadati</taxon>
        <taxon>Pseudomonadota</taxon>
        <taxon>Gammaproteobacteria</taxon>
        <taxon>Pasteurellales</taxon>
        <taxon>Pasteurellaceae</taxon>
        <taxon>Bibersteinia</taxon>
    </lineage>
</organism>
<dbReference type="Pfam" id="PF01501">
    <property type="entry name" value="Glyco_transf_8"/>
    <property type="match status" value="1"/>
</dbReference>
<dbReference type="PANTHER" id="PTHR13778:SF47">
    <property type="entry name" value="LIPOPOLYSACCHARIDE 1,3-GALACTOSYLTRANSFERASE"/>
    <property type="match status" value="1"/>
</dbReference>
<dbReference type="Proteomes" id="UP000019086">
    <property type="component" value="Chromosome"/>
</dbReference>
<dbReference type="InterPro" id="IPR002495">
    <property type="entry name" value="Glyco_trans_8"/>
</dbReference>
<name>W0R9L3_BIBTR</name>
<reference evidence="5 6" key="1">
    <citation type="submission" date="2013-12" db="EMBL/GenBank/DDBJ databases">
        <title>Annotation of the Bibersteinia trehalosi USDA-ARS-USMARC-190 complete genome.</title>
        <authorList>
            <person name="Harhay G.P."/>
            <person name="McVey S."/>
            <person name="Clawson M.L."/>
            <person name="Bono J."/>
            <person name="Heaton M.P."/>
            <person name="Chitko-Mckown C.G."/>
            <person name="Harhay D.M."/>
            <person name="Smith T.P.L."/>
        </authorList>
    </citation>
    <scope>NUCLEOTIDE SEQUENCE [LARGE SCALE GENOMIC DNA]</scope>
    <source>
        <strain evidence="5 6">USDA-ARS-USMARC-190</strain>
    </source>
</reference>
<evidence type="ECO:0000256" key="3">
    <source>
        <dbReference type="ARBA" id="ARBA00022723"/>
    </source>
</evidence>
<accession>W0R9L3</accession>
<dbReference type="EMBL" id="CP006956">
    <property type="protein sequence ID" value="AHG87137.1"/>
    <property type="molecule type" value="Genomic_DNA"/>
</dbReference>
<dbReference type="SUPFAM" id="SSF53448">
    <property type="entry name" value="Nucleotide-diphospho-sugar transferases"/>
    <property type="match status" value="1"/>
</dbReference>
<feature type="domain" description="DUF4422" evidence="4">
    <location>
        <begin position="6"/>
        <end position="242"/>
    </location>
</feature>